<comment type="caution">
    <text evidence="4">The sequence shown here is derived from an EMBL/GenBank/DDBJ whole genome shotgun (WGS) entry which is preliminary data.</text>
</comment>
<dbReference type="InterPro" id="IPR051130">
    <property type="entry name" value="Mito_struct-func_regulator"/>
</dbReference>
<organism evidence="4 5">
    <name type="scientific">Cloeon dipterum</name>
    <dbReference type="NCBI Taxonomy" id="197152"/>
    <lineage>
        <taxon>Eukaryota</taxon>
        <taxon>Metazoa</taxon>
        <taxon>Ecdysozoa</taxon>
        <taxon>Arthropoda</taxon>
        <taxon>Hexapoda</taxon>
        <taxon>Insecta</taxon>
        <taxon>Pterygota</taxon>
        <taxon>Palaeoptera</taxon>
        <taxon>Ephemeroptera</taxon>
        <taxon>Pisciforma</taxon>
        <taxon>Baetidae</taxon>
        <taxon>Cloeon</taxon>
    </lineage>
</organism>
<keyword evidence="5" id="KW-1185">Reference proteome</keyword>
<name>A0A8S1CNU1_9INSE</name>
<evidence type="ECO:0000313" key="5">
    <source>
        <dbReference type="Proteomes" id="UP000494165"/>
    </source>
</evidence>
<dbReference type="Proteomes" id="UP000494165">
    <property type="component" value="Unassembled WGS sequence"/>
</dbReference>
<sequence length="615" mass="69941">MTCLARCRCAHDVLIQPAVSCEIDVDRRNAIAVRVAYKHTIIMWARTVFSRQSAAPLLAKRWCHPAQNARTSGRKGKVALAVVGVGVVGCTAYYHTLEEHEKRTVRVAFGGVGRFLRSLKVGMAISVDYWWSTFRVDEDDPKYQSLMDGAHERSAARLLNGCLGNGGLYIKLGQGLVSLNHILPPQYISSLKVLQDKCLMRGVDEVQQLFMEDFGRSHNEVFKVFDETPIAAASLAQVFRAVTHDGQQVAVKVQYIDLQERFHGDLTTVSILLKLIGWMHPKFELHWVLDELKGTLQQELDFLHEGKNSEKCAKDLHHLPFIYVPKVHWSLSTSRVLTMEFCEGAKISDRPALEKMGLSLADVDTKMISAFAEQIFHTGFVHADPHPGNILVRKTKSGSAELVLLDHGLYQELPQKIRKSLGNMWRCIVMRDYPGMKLFATQLGVHESDYRLFCIAVGQRYIPPQRNEEDILSLFFDSKGSQLITQAMLRKLPAETRERARNEMLKLHDKILEMYRGIPPKLMLIFRNINTIRSIAREHGDPVDRYTLMARSASQGAFKSDNPNIRQRFRGLLMRTNFEIHLMVEAIKIRITRFVLRLLALIGRAELKVLLADLH</sequence>
<reference evidence="4 5" key="1">
    <citation type="submission" date="2020-04" db="EMBL/GenBank/DDBJ databases">
        <authorList>
            <person name="Alioto T."/>
            <person name="Alioto T."/>
            <person name="Gomez Garrido J."/>
        </authorList>
    </citation>
    <scope>NUCLEOTIDE SEQUENCE [LARGE SCALE GENOMIC DNA]</scope>
</reference>
<feature type="domain" description="ABC1 atypical kinase-like" evidence="3">
    <location>
        <begin position="194"/>
        <end position="436"/>
    </location>
</feature>
<keyword evidence="2" id="KW-1133">Transmembrane helix</keyword>
<gene>
    <name evidence="4" type="ORF">CLODIP_2_CD05921</name>
</gene>
<dbReference type="AlphaFoldDB" id="A0A8S1CNU1"/>
<dbReference type="CDD" id="cd13969">
    <property type="entry name" value="ADCK1-like"/>
    <property type="match status" value="1"/>
</dbReference>
<proteinExistence type="inferred from homology"/>
<feature type="transmembrane region" description="Helical" evidence="2">
    <location>
        <begin position="78"/>
        <end position="96"/>
    </location>
</feature>
<keyword evidence="2" id="KW-0812">Transmembrane</keyword>
<keyword evidence="2" id="KW-0472">Membrane</keyword>
<dbReference type="PANTHER" id="PTHR43173:SF28">
    <property type="entry name" value="AARF DOMAIN CONTAINING KINASE 5"/>
    <property type="match status" value="1"/>
</dbReference>
<dbReference type="EMBL" id="CADEPI010000060">
    <property type="protein sequence ID" value="CAB3371345.1"/>
    <property type="molecule type" value="Genomic_DNA"/>
</dbReference>
<dbReference type="InterPro" id="IPR045307">
    <property type="entry name" value="ADCK1_dom"/>
</dbReference>
<evidence type="ECO:0000256" key="2">
    <source>
        <dbReference type="SAM" id="Phobius"/>
    </source>
</evidence>
<dbReference type="Pfam" id="PF03109">
    <property type="entry name" value="ABC1"/>
    <property type="match status" value="1"/>
</dbReference>
<evidence type="ECO:0000313" key="4">
    <source>
        <dbReference type="EMBL" id="CAB3371345.1"/>
    </source>
</evidence>
<dbReference type="OrthoDB" id="427480at2759"/>
<protein>
    <recommendedName>
        <fullName evidence="3">ABC1 atypical kinase-like domain-containing protein</fullName>
    </recommendedName>
</protein>
<dbReference type="InterPro" id="IPR011009">
    <property type="entry name" value="Kinase-like_dom_sf"/>
</dbReference>
<comment type="similarity">
    <text evidence="1">Belongs to the protein kinase superfamily. ADCK protein kinase family.</text>
</comment>
<dbReference type="InterPro" id="IPR004147">
    <property type="entry name" value="ABC1_dom"/>
</dbReference>
<dbReference type="SUPFAM" id="SSF56112">
    <property type="entry name" value="Protein kinase-like (PK-like)"/>
    <property type="match status" value="1"/>
</dbReference>
<evidence type="ECO:0000259" key="3">
    <source>
        <dbReference type="Pfam" id="PF03109"/>
    </source>
</evidence>
<accession>A0A8S1CNU1</accession>
<evidence type="ECO:0000256" key="1">
    <source>
        <dbReference type="ARBA" id="ARBA00009670"/>
    </source>
</evidence>
<dbReference type="PANTHER" id="PTHR43173">
    <property type="entry name" value="ABC1 FAMILY PROTEIN"/>
    <property type="match status" value="1"/>
</dbReference>